<dbReference type="Gene3D" id="3.40.449.10">
    <property type="entry name" value="Phosphoenolpyruvate Carboxykinase, domain 1"/>
    <property type="match status" value="1"/>
</dbReference>
<dbReference type="SUPFAM" id="SSF68923">
    <property type="entry name" value="PEP carboxykinase N-terminal domain"/>
    <property type="match status" value="1"/>
</dbReference>
<keyword evidence="6" id="KW-0210">Decarboxylase</keyword>
<evidence type="ECO:0000313" key="10">
    <source>
        <dbReference type="EMBL" id="SVA21780.1"/>
    </source>
</evidence>
<dbReference type="InterPro" id="IPR001272">
    <property type="entry name" value="PEP_carboxykinase_ATP"/>
</dbReference>
<accession>A0A381U0K5</accession>
<dbReference type="NCBIfam" id="NF006820">
    <property type="entry name" value="PRK09344.1-2"/>
    <property type="match status" value="1"/>
</dbReference>
<evidence type="ECO:0000256" key="7">
    <source>
        <dbReference type="ARBA" id="ARBA00022840"/>
    </source>
</evidence>
<keyword evidence="5" id="KW-0547">Nucleotide-binding</keyword>
<dbReference type="FunFam" id="2.170.8.10:FF:000001">
    <property type="entry name" value="Phosphoenolpyruvate carboxykinase (ATP)"/>
    <property type="match status" value="1"/>
</dbReference>
<evidence type="ECO:0000256" key="2">
    <source>
        <dbReference type="ARBA" id="ARBA00006052"/>
    </source>
</evidence>
<dbReference type="InterPro" id="IPR008210">
    <property type="entry name" value="PEP_carboxykinase_N"/>
</dbReference>
<comment type="catalytic activity">
    <reaction evidence="9">
        <text>oxaloacetate + ATP = phosphoenolpyruvate + ADP + CO2</text>
        <dbReference type="Rhea" id="RHEA:18617"/>
        <dbReference type="ChEBI" id="CHEBI:16452"/>
        <dbReference type="ChEBI" id="CHEBI:16526"/>
        <dbReference type="ChEBI" id="CHEBI:30616"/>
        <dbReference type="ChEBI" id="CHEBI:58702"/>
        <dbReference type="ChEBI" id="CHEBI:456216"/>
        <dbReference type="EC" id="4.1.1.49"/>
    </reaction>
</comment>
<evidence type="ECO:0000256" key="9">
    <source>
        <dbReference type="ARBA" id="ARBA00047371"/>
    </source>
</evidence>
<dbReference type="AlphaFoldDB" id="A0A381U0K5"/>
<dbReference type="EMBL" id="UINC01005509">
    <property type="protein sequence ID" value="SVA21780.1"/>
    <property type="molecule type" value="Genomic_DNA"/>
</dbReference>
<dbReference type="GO" id="GO:0005524">
    <property type="term" value="F:ATP binding"/>
    <property type="evidence" value="ECO:0007669"/>
    <property type="project" value="UniProtKB-KW"/>
</dbReference>
<dbReference type="EC" id="4.1.1.49" evidence="3"/>
<evidence type="ECO:0000256" key="1">
    <source>
        <dbReference type="ARBA" id="ARBA00004742"/>
    </source>
</evidence>
<dbReference type="UniPathway" id="UPA00138"/>
<reference evidence="10" key="1">
    <citation type="submission" date="2018-05" db="EMBL/GenBank/DDBJ databases">
        <authorList>
            <person name="Lanie J.A."/>
            <person name="Ng W.-L."/>
            <person name="Kazmierczak K.M."/>
            <person name="Andrzejewski T.M."/>
            <person name="Davidsen T.M."/>
            <person name="Wayne K.J."/>
            <person name="Tettelin H."/>
            <person name="Glass J.I."/>
            <person name="Rusch D."/>
            <person name="Podicherti R."/>
            <person name="Tsui H.-C.T."/>
            <person name="Winkler M.E."/>
        </authorList>
    </citation>
    <scope>NUCLEOTIDE SEQUENCE</scope>
</reference>
<dbReference type="GO" id="GO:0006094">
    <property type="term" value="P:gluconeogenesis"/>
    <property type="evidence" value="ECO:0007669"/>
    <property type="project" value="UniProtKB-UniPathway"/>
</dbReference>
<name>A0A381U0K5_9ZZZZ</name>
<dbReference type="CDD" id="cd00484">
    <property type="entry name" value="PEPCK_ATP"/>
    <property type="match status" value="1"/>
</dbReference>
<sequence length="533" mass="59153">MVIGMSENISEAFSSQIEKFGIKPSKIHRNYSAEKLVEMAVQKNEGIVTSTGSLSVKTGKYTGRSPEDRFIIYDELTHNTVDWGKINKQFPSEKFEKILESMKKSVENKEVFIFDGFIGADPENRLSVRVINDHAWQNLFVHQLFIRPSKAELQSHEPEFTVMCINDFDAIPEIHGTRSNAFILINLSKKIVLIGATNYAGEMKKAMFSVMNYIMPAKGVFPMHCSANIGKDNDTVLFFGLSGTGKTSLSADPERMLIGDDEHGWSDKGIFNFEGGCYAKCINLKEEEEPQIWNAIKSGAVLENVVIDKESLKPDFDDGTLTENTRAAYPLDFIPGSIIPSVGGNPKVIVFLTADALGVLPPVSKLTKESAMFHFMSGYTSKLAGTERGIKEPRATFSVCFGAPFMPRPASVYAKMLGEKISKHNTVVYLINTGWSGGPYGVGKRINIKYSRAMVKAALSGALDIVKYRHDEIFNLDVPTECPGVPAEVLIPKNTWIDKDSYTLSAKKLAQMFIDNFKRFDDSDEIRKAGPKA</sequence>
<proteinExistence type="inferred from homology"/>
<evidence type="ECO:0000256" key="4">
    <source>
        <dbReference type="ARBA" id="ARBA00022432"/>
    </source>
</evidence>
<evidence type="ECO:0000256" key="3">
    <source>
        <dbReference type="ARBA" id="ARBA00012363"/>
    </source>
</evidence>
<keyword evidence="7" id="KW-0067">ATP-binding</keyword>
<dbReference type="InterPro" id="IPR015994">
    <property type="entry name" value="PEPCK_ATP_CS"/>
</dbReference>
<evidence type="ECO:0000256" key="5">
    <source>
        <dbReference type="ARBA" id="ARBA00022741"/>
    </source>
</evidence>
<dbReference type="PANTHER" id="PTHR30031">
    <property type="entry name" value="PHOSPHOENOLPYRUVATE CARBOXYKINASE ATP"/>
    <property type="match status" value="1"/>
</dbReference>
<dbReference type="NCBIfam" id="TIGR00224">
    <property type="entry name" value="pckA"/>
    <property type="match status" value="1"/>
</dbReference>
<dbReference type="PANTHER" id="PTHR30031:SF0">
    <property type="entry name" value="PHOSPHOENOLPYRUVATE CARBOXYKINASE (ATP)"/>
    <property type="match status" value="1"/>
</dbReference>
<dbReference type="PROSITE" id="PS00532">
    <property type="entry name" value="PEPCK_ATP"/>
    <property type="match status" value="1"/>
</dbReference>
<organism evidence="10">
    <name type="scientific">marine metagenome</name>
    <dbReference type="NCBI Taxonomy" id="408172"/>
    <lineage>
        <taxon>unclassified sequences</taxon>
        <taxon>metagenomes</taxon>
        <taxon>ecological metagenomes</taxon>
    </lineage>
</organism>
<evidence type="ECO:0000256" key="8">
    <source>
        <dbReference type="ARBA" id="ARBA00023239"/>
    </source>
</evidence>
<dbReference type="InterPro" id="IPR013035">
    <property type="entry name" value="PEP_carboxykinase_C"/>
</dbReference>
<dbReference type="SUPFAM" id="SSF53795">
    <property type="entry name" value="PEP carboxykinase-like"/>
    <property type="match status" value="1"/>
</dbReference>
<dbReference type="Pfam" id="PF01293">
    <property type="entry name" value="PEPCK_ATP"/>
    <property type="match status" value="1"/>
</dbReference>
<comment type="pathway">
    <text evidence="1">Carbohydrate biosynthesis; gluconeogenesis.</text>
</comment>
<dbReference type="Gene3D" id="2.170.8.10">
    <property type="entry name" value="Phosphoenolpyruvate Carboxykinase, domain 2"/>
    <property type="match status" value="1"/>
</dbReference>
<keyword evidence="4" id="KW-0312">Gluconeogenesis</keyword>
<gene>
    <name evidence="10" type="ORF">METZ01_LOCUS74634</name>
</gene>
<dbReference type="GO" id="GO:0005829">
    <property type="term" value="C:cytosol"/>
    <property type="evidence" value="ECO:0007669"/>
    <property type="project" value="TreeGrafter"/>
</dbReference>
<comment type="similarity">
    <text evidence="2">Belongs to the phosphoenolpyruvate carboxykinase (ATP) family.</text>
</comment>
<dbReference type="GO" id="GO:0004612">
    <property type="term" value="F:phosphoenolpyruvate carboxykinase (ATP) activity"/>
    <property type="evidence" value="ECO:0007669"/>
    <property type="project" value="UniProtKB-EC"/>
</dbReference>
<dbReference type="Gene3D" id="3.90.228.20">
    <property type="match status" value="1"/>
</dbReference>
<keyword evidence="8" id="KW-0456">Lyase</keyword>
<evidence type="ECO:0000256" key="6">
    <source>
        <dbReference type="ARBA" id="ARBA00022793"/>
    </source>
</evidence>
<dbReference type="NCBIfam" id="NF006821">
    <property type="entry name" value="PRK09344.1-3"/>
    <property type="match status" value="1"/>
</dbReference>
<protein>
    <recommendedName>
        <fullName evidence="3">phosphoenolpyruvate carboxykinase (ATP)</fullName>
        <ecNumber evidence="3">4.1.1.49</ecNumber>
    </recommendedName>
</protein>
<dbReference type="PIRSF" id="PIRSF006294">
    <property type="entry name" value="PEP_crbxkin"/>
    <property type="match status" value="1"/>
</dbReference>
<dbReference type="HAMAP" id="MF_00453">
    <property type="entry name" value="PEPCK_ATP"/>
    <property type="match status" value="1"/>
</dbReference>